<gene>
    <name evidence="2" type="ORF">M431DRAFT_364730</name>
</gene>
<organism evidence="2 3">
    <name type="scientific">Trichoderma harzianum CBS 226.95</name>
    <dbReference type="NCBI Taxonomy" id="983964"/>
    <lineage>
        <taxon>Eukaryota</taxon>
        <taxon>Fungi</taxon>
        <taxon>Dikarya</taxon>
        <taxon>Ascomycota</taxon>
        <taxon>Pezizomycotina</taxon>
        <taxon>Sordariomycetes</taxon>
        <taxon>Hypocreomycetidae</taxon>
        <taxon>Hypocreales</taxon>
        <taxon>Hypocreaceae</taxon>
        <taxon>Trichoderma</taxon>
    </lineage>
</organism>
<protein>
    <submittedName>
        <fullName evidence="2">Uncharacterized protein</fullName>
    </submittedName>
</protein>
<keyword evidence="3" id="KW-1185">Reference proteome</keyword>
<evidence type="ECO:0000256" key="1">
    <source>
        <dbReference type="SAM" id="SignalP"/>
    </source>
</evidence>
<dbReference type="AlphaFoldDB" id="A0A2T3ZT67"/>
<sequence length="180" mass="19591">MHGSSSLPILIILTAYLPSTHSLPLPFSLINSSSQKATIPEFHQPFKARYLKNKPSSLTRLSAPSLTRLIQGSLLPAGWRFFASEGGLDLSPRGYPGETIETRLTCGQAFRHVSIFIPFVLVLVQCTVLYVPSHHLHLHGPAFSMSATCIGLHLSCASPSQRCLAPRDTCLSADIKVTKV</sequence>
<evidence type="ECO:0000313" key="2">
    <source>
        <dbReference type="EMBL" id="PTB47996.1"/>
    </source>
</evidence>
<feature type="chain" id="PRO_5015511541" evidence="1">
    <location>
        <begin position="23"/>
        <end position="180"/>
    </location>
</feature>
<proteinExistence type="predicted"/>
<feature type="signal peptide" evidence="1">
    <location>
        <begin position="1"/>
        <end position="22"/>
    </location>
</feature>
<keyword evidence="1" id="KW-0732">Signal</keyword>
<dbReference type="RefSeq" id="XP_024767673.1">
    <property type="nucleotide sequence ID" value="XM_024914593.1"/>
</dbReference>
<dbReference type="GeneID" id="36623158"/>
<dbReference type="Proteomes" id="UP000241690">
    <property type="component" value="Unassembled WGS sequence"/>
</dbReference>
<name>A0A2T3ZT67_TRIHA</name>
<accession>A0A2T3ZT67</accession>
<reference evidence="2 3" key="1">
    <citation type="submission" date="2016-07" db="EMBL/GenBank/DDBJ databases">
        <title>Multiple horizontal gene transfer events from other fungi enriched the ability of initially mycotrophic Trichoderma (Ascomycota) to feed on dead plant biomass.</title>
        <authorList>
            <consortium name="DOE Joint Genome Institute"/>
            <person name="Aerts A."/>
            <person name="Atanasova L."/>
            <person name="Chenthamara K."/>
            <person name="Zhang J."/>
            <person name="Grujic M."/>
            <person name="Henrissat B."/>
            <person name="Kuo A."/>
            <person name="Salamov A."/>
            <person name="Lipzen A."/>
            <person name="Labutti K."/>
            <person name="Barry K."/>
            <person name="Miao Y."/>
            <person name="Rahimi M.J."/>
            <person name="Shen Q."/>
            <person name="Grigoriev I.V."/>
            <person name="Kubicek C.P."/>
            <person name="Druzhinina I.S."/>
        </authorList>
    </citation>
    <scope>NUCLEOTIDE SEQUENCE [LARGE SCALE GENOMIC DNA]</scope>
    <source>
        <strain evidence="2 3">CBS 226.95</strain>
    </source>
</reference>
<evidence type="ECO:0000313" key="3">
    <source>
        <dbReference type="Proteomes" id="UP000241690"/>
    </source>
</evidence>
<dbReference type="EMBL" id="KZ679704">
    <property type="protein sequence ID" value="PTB47996.1"/>
    <property type="molecule type" value="Genomic_DNA"/>
</dbReference>